<dbReference type="GO" id="GO:0005524">
    <property type="term" value="F:ATP binding"/>
    <property type="evidence" value="ECO:0007669"/>
    <property type="project" value="UniProtKB-UniRule"/>
</dbReference>
<dbReference type="EMBL" id="AGAZ01000002">
    <property type="protein sequence ID" value="EGZ51342.1"/>
    <property type="molecule type" value="Genomic_DNA"/>
</dbReference>
<keyword evidence="13" id="KW-1185">Reference proteome</keyword>
<evidence type="ECO:0000256" key="1">
    <source>
        <dbReference type="ARBA" id="ARBA00001771"/>
    </source>
</evidence>
<evidence type="ECO:0000256" key="6">
    <source>
        <dbReference type="ARBA" id="ARBA00022741"/>
    </source>
</evidence>
<feature type="binding site" evidence="11">
    <location>
        <position position="167"/>
    </location>
    <ligand>
        <name>ATP</name>
        <dbReference type="ChEBI" id="CHEBI:30616"/>
    </ligand>
</feature>
<gene>
    <name evidence="11 12" type="primary">thiM</name>
    <name evidence="12" type="ORF">HMPREF9370_0093</name>
</gene>
<feature type="binding site" evidence="11">
    <location>
        <position position="194"/>
    </location>
    <ligand>
        <name>substrate</name>
    </ligand>
</feature>
<evidence type="ECO:0000256" key="10">
    <source>
        <dbReference type="ARBA" id="ARBA00022977"/>
    </source>
</evidence>
<dbReference type="GO" id="GO:0009229">
    <property type="term" value="P:thiamine diphosphate biosynthetic process"/>
    <property type="evidence" value="ECO:0007669"/>
    <property type="project" value="UniProtKB-UniRule"/>
</dbReference>
<sequence>MIMISVADMAAAVRRRNPLVHNITNYVAAPFQANALSAVGASPIMADAVEEAAEMTGLADALVINLGTLNRYTIAAMQLSMQAAADKGIPVVFDPVGVGATAFRRETALSLLAQYPVNIIRANAGEIAELIGVAHQNKGIDAGSAPKQALELARQAAERYRCTIAMTGATDYITNGTETYACRNGHPMMAALVGTGCTSSSVTAAFAATHPENLTAAAAAALAYYGLCGQTTAAAARGPGSLQAELLDALYTLPESAIRQGCLLEALS</sequence>
<comment type="similarity">
    <text evidence="11">Belongs to the Thz kinase family.</text>
</comment>
<accession>G4CLY4</accession>
<organism evidence="12 13">
    <name type="scientific">Neisseria wadsworthii 9715</name>
    <dbReference type="NCBI Taxonomy" id="1030841"/>
    <lineage>
        <taxon>Bacteria</taxon>
        <taxon>Pseudomonadati</taxon>
        <taxon>Pseudomonadota</taxon>
        <taxon>Betaproteobacteria</taxon>
        <taxon>Neisseriales</taxon>
        <taxon>Neisseriaceae</taxon>
        <taxon>Neisseria</taxon>
    </lineage>
</organism>
<dbReference type="PATRIC" id="fig|1030841.3.peg.102"/>
<dbReference type="RefSeq" id="WP_009115240.1">
    <property type="nucleotide sequence ID" value="NZ_JH165159.1"/>
</dbReference>
<dbReference type="InterPro" id="IPR029056">
    <property type="entry name" value="Ribokinase-like"/>
</dbReference>
<keyword evidence="9 11" id="KW-0460">Magnesium</keyword>
<evidence type="ECO:0000256" key="5">
    <source>
        <dbReference type="ARBA" id="ARBA00022723"/>
    </source>
</evidence>
<dbReference type="UniPathway" id="UPA00060">
    <property type="reaction ID" value="UER00139"/>
</dbReference>
<keyword evidence="4 11" id="KW-0808">Transferase</keyword>
<dbReference type="NCBIfam" id="TIGR00694">
    <property type="entry name" value="thiM"/>
    <property type="match status" value="1"/>
</dbReference>
<proteinExistence type="inferred from homology"/>
<dbReference type="CDD" id="cd01170">
    <property type="entry name" value="THZ_kinase"/>
    <property type="match status" value="1"/>
</dbReference>
<dbReference type="InterPro" id="IPR000417">
    <property type="entry name" value="Hyethyz_kinase"/>
</dbReference>
<dbReference type="Pfam" id="PF02110">
    <property type="entry name" value="HK"/>
    <property type="match status" value="1"/>
</dbReference>
<feature type="binding site" evidence="11">
    <location>
        <position position="121"/>
    </location>
    <ligand>
        <name>ATP</name>
        <dbReference type="ChEBI" id="CHEBI:30616"/>
    </ligand>
</feature>
<evidence type="ECO:0000313" key="13">
    <source>
        <dbReference type="Proteomes" id="UP000005336"/>
    </source>
</evidence>
<dbReference type="STRING" id="1030841.HMPREF9370_0093"/>
<evidence type="ECO:0000256" key="4">
    <source>
        <dbReference type="ARBA" id="ARBA00022679"/>
    </source>
</evidence>
<evidence type="ECO:0000256" key="2">
    <source>
        <dbReference type="ARBA" id="ARBA00001946"/>
    </source>
</evidence>
<name>G4CLY4_9NEIS</name>
<dbReference type="NCBIfam" id="NF006830">
    <property type="entry name" value="PRK09355.1"/>
    <property type="match status" value="1"/>
</dbReference>
<dbReference type="PIRSF" id="PIRSF000513">
    <property type="entry name" value="Thz_kinase"/>
    <property type="match status" value="1"/>
</dbReference>
<keyword evidence="8 11" id="KW-0067">ATP-binding</keyword>
<evidence type="ECO:0000313" key="12">
    <source>
        <dbReference type="EMBL" id="EGZ51342.1"/>
    </source>
</evidence>
<dbReference type="GO" id="GO:0004417">
    <property type="term" value="F:hydroxyethylthiazole kinase activity"/>
    <property type="evidence" value="ECO:0007669"/>
    <property type="project" value="UniProtKB-UniRule"/>
</dbReference>
<dbReference type="GO" id="GO:0000287">
    <property type="term" value="F:magnesium ion binding"/>
    <property type="evidence" value="ECO:0007669"/>
    <property type="project" value="UniProtKB-UniRule"/>
</dbReference>
<dbReference type="PRINTS" id="PR01099">
    <property type="entry name" value="HYETHTZKNASE"/>
</dbReference>
<dbReference type="OrthoDB" id="8909021at2"/>
<comment type="function">
    <text evidence="11">Catalyzes the phosphorylation of the hydroxyl group of 4-methyl-5-beta-hydroxyethylthiazole (THZ).</text>
</comment>
<dbReference type="Gene3D" id="3.40.1190.20">
    <property type="match status" value="1"/>
</dbReference>
<keyword evidence="7 11" id="KW-0418">Kinase</keyword>
<dbReference type="HAMAP" id="MF_00228">
    <property type="entry name" value="Thz_kinase"/>
    <property type="match status" value="1"/>
</dbReference>
<comment type="caution">
    <text evidence="12">The sequence shown here is derived from an EMBL/GenBank/DDBJ whole genome shotgun (WGS) entry which is preliminary data.</text>
</comment>
<comment type="cofactor">
    <cofactor evidence="2 11">
        <name>Mg(2+)</name>
        <dbReference type="ChEBI" id="CHEBI:18420"/>
    </cofactor>
</comment>
<evidence type="ECO:0000256" key="9">
    <source>
        <dbReference type="ARBA" id="ARBA00022842"/>
    </source>
</evidence>
<keyword evidence="5 11" id="KW-0479">Metal-binding</keyword>
<keyword evidence="10 11" id="KW-0784">Thiamine biosynthesis</keyword>
<dbReference type="Proteomes" id="UP000005336">
    <property type="component" value="Unassembled WGS sequence"/>
</dbReference>
<reference evidence="12 13" key="1">
    <citation type="submission" date="2011-06" db="EMBL/GenBank/DDBJ databases">
        <authorList>
            <person name="Muzny D."/>
            <person name="Qin X."/>
            <person name="Deng J."/>
            <person name="Jiang H."/>
            <person name="Liu Y."/>
            <person name="Qu J."/>
            <person name="Song X.-Z."/>
            <person name="Zhang L."/>
            <person name="Thornton R."/>
            <person name="Coyle M."/>
            <person name="Francisco L."/>
            <person name="Jackson L."/>
            <person name="Javaid M."/>
            <person name="Korchina V."/>
            <person name="Kovar C."/>
            <person name="Mata R."/>
            <person name="Mathew T."/>
            <person name="Ngo R."/>
            <person name="Nguyen L."/>
            <person name="Nguyen N."/>
            <person name="Okwuonu G."/>
            <person name="Ongeri F."/>
            <person name="Pham C."/>
            <person name="Simmons D."/>
            <person name="Wilczek-Boney K."/>
            <person name="Hale W."/>
            <person name="Jakkamsetti A."/>
            <person name="Pham P."/>
            <person name="Ruth R."/>
            <person name="San Lucas F."/>
            <person name="Warren J."/>
            <person name="Zhang J."/>
            <person name="Zhao Z."/>
            <person name="Zhou C."/>
            <person name="Zhu D."/>
            <person name="Lee S."/>
            <person name="Bess C."/>
            <person name="Blankenburg K."/>
            <person name="Forbes L."/>
            <person name="Fu Q."/>
            <person name="Gubbala S."/>
            <person name="Hirani K."/>
            <person name="Jayaseelan J.C."/>
            <person name="Lara F."/>
            <person name="Munidasa M."/>
            <person name="Palculict T."/>
            <person name="Patil S."/>
            <person name="Pu L.-L."/>
            <person name="Saada N."/>
            <person name="Tang L."/>
            <person name="Weissenberger G."/>
            <person name="Zhu Y."/>
            <person name="Hemphill L."/>
            <person name="Shang Y."/>
            <person name="Youmans B."/>
            <person name="Ayvaz T."/>
            <person name="Ross M."/>
            <person name="Santibanez J."/>
            <person name="Aqrawi P."/>
            <person name="Gross S."/>
            <person name="Joshi V."/>
            <person name="Fowler G."/>
            <person name="Nazareth L."/>
            <person name="Reid J."/>
            <person name="Worley K."/>
            <person name="Petrosino J."/>
            <person name="Highlander S."/>
            <person name="Gibbs R."/>
        </authorList>
    </citation>
    <scope>NUCLEOTIDE SEQUENCE [LARGE SCALE GENOMIC DNA]</scope>
    <source>
        <strain evidence="12 13">9715</strain>
    </source>
</reference>
<keyword evidence="6 11" id="KW-0547">Nucleotide-binding</keyword>
<dbReference type="SUPFAM" id="SSF53613">
    <property type="entry name" value="Ribokinase-like"/>
    <property type="match status" value="1"/>
</dbReference>
<dbReference type="HOGENOM" id="CLU_019943_0_1_4"/>
<evidence type="ECO:0000256" key="11">
    <source>
        <dbReference type="HAMAP-Rule" id="MF_00228"/>
    </source>
</evidence>
<evidence type="ECO:0000256" key="8">
    <source>
        <dbReference type="ARBA" id="ARBA00022840"/>
    </source>
</evidence>
<dbReference type="AlphaFoldDB" id="G4CLY4"/>
<dbReference type="GO" id="GO:0009228">
    <property type="term" value="P:thiamine biosynthetic process"/>
    <property type="evidence" value="ECO:0007669"/>
    <property type="project" value="UniProtKB-KW"/>
</dbReference>
<feature type="binding site" evidence="11">
    <location>
        <position position="45"/>
    </location>
    <ligand>
        <name>substrate</name>
    </ligand>
</feature>
<protein>
    <recommendedName>
        <fullName evidence="11">Hydroxyethylthiazole kinase</fullName>
        <ecNumber evidence="11">2.7.1.50</ecNumber>
    </recommendedName>
    <alternativeName>
        <fullName evidence="11">4-methyl-5-beta-hydroxyethylthiazole kinase</fullName>
        <shortName evidence="11">TH kinase</shortName>
        <shortName evidence="11">Thz kinase</shortName>
    </alternativeName>
</protein>
<comment type="pathway">
    <text evidence="3 11">Cofactor biosynthesis; thiamine diphosphate biosynthesis; 4-methyl-5-(2-phosphoethyl)-thiazole from 5-(2-hydroxyethyl)-4-methylthiazole: step 1/1.</text>
</comment>
<dbReference type="EC" id="2.7.1.50" evidence="11"/>
<comment type="catalytic activity">
    <reaction evidence="1 11">
        <text>5-(2-hydroxyethyl)-4-methylthiazole + ATP = 4-methyl-5-(2-phosphooxyethyl)-thiazole + ADP + H(+)</text>
        <dbReference type="Rhea" id="RHEA:24212"/>
        <dbReference type="ChEBI" id="CHEBI:15378"/>
        <dbReference type="ChEBI" id="CHEBI:17957"/>
        <dbReference type="ChEBI" id="CHEBI:30616"/>
        <dbReference type="ChEBI" id="CHEBI:58296"/>
        <dbReference type="ChEBI" id="CHEBI:456216"/>
        <dbReference type="EC" id="2.7.1.50"/>
    </reaction>
</comment>
<evidence type="ECO:0000256" key="7">
    <source>
        <dbReference type="ARBA" id="ARBA00022777"/>
    </source>
</evidence>
<evidence type="ECO:0000256" key="3">
    <source>
        <dbReference type="ARBA" id="ARBA00004868"/>
    </source>
</evidence>